<reference evidence="5" key="1">
    <citation type="submission" date="2015-11" db="EMBL/GenBank/DDBJ databases">
        <authorList>
            <person name="Kumar R."/>
            <person name="Singh D."/>
            <person name="Swarnkar M.K."/>
            <person name="Singh A.K."/>
            <person name="Kumar S."/>
        </authorList>
    </citation>
    <scope>NUCLEOTIDE SEQUENCE [LARGE SCALE GENOMIC DNA]</scope>
    <source>
        <strain evidence="5">ERGS4:06</strain>
    </source>
</reference>
<evidence type="ECO:0000256" key="2">
    <source>
        <dbReference type="SAM" id="Phobius"/>
    </source>
</evidence>
<protein>
    <recommendedName>
        <fullName evidence="3">DUF7847 domain-containing protein</fullName>
    </recommendedName>
</protein>
<evidence type="ECO:0000313" key="4">
    <source>
        <dbReference type="EMBL" id="ALO66285.1"/>
    </source>
</evidence>
<feature type="transmembrane region" description="Helical" evidence="2">
    <location>
        <begin position="239"/>
        <end position="270"/>
    </location>
</feature>
<dbReference type="InterPro" id="IPR057169">
    <property type="entry name" value="DUF7847"/>
</dbReference>
<feature type="transmembrane region" description="Helical" evidence="2">
    <location>
        <begin position="38"/>
        <end position="65"/>
    </location>
</feature>
<keyword evidence="2" id="KW-0472">Membrane</keyword>
<dbReference type="RefSeq" id="WP_062286910.1">
    <property type="nucleotide sequence ID" value="NZ_CP013200.1"/>
</dbReference>
<evidence type="ECO:0000256" key="1">
    <source>
        <dbReference type="SAM" id="MobiDB-lite"/>
    </source>
</evidence>
<proteinExistence type="predicted"/>
<accession>A0A0S2LXR7</accession>
<organism evidence="4 5">
    <name type="scientific">Arthrobacter alpinus</name>
    <dbReference type="NCBI Taxonomy" id="656366"/>
    <lineage>
        <taxon>Bacteria</taxon>
        <taxon>Bacillati</taxon>
        <taxon>Actinomycetota</taxon>
        <taxon>Actinomycetes</taxon>
        <taxon>Micrococcales</taxon>
        <taxon>Micrococcaceae</taxon>
        <taxon>Arthrobacter</taxon>
    </lineage>
</organism>
<dbReference type="OrthoDB" id="121140at2"/>
<feature type="compositionally biased region" description="Polar residues" evidence="1">
    <location>
        <begin position="354"/>
        <end position="364"/>
    </location>
</feature>
<feature type="transmembrane region" description="Helical" evidence="2">
    <location>
        <begin position="85"/>
        <end position="116"/>
    </location>
</feature>
<dbReference type="Pfam" id="PF25231">
    <property type="entry name" value="DUF7847"/>
    <property type="match status" value="1"/>
</dbReference>
<feature type="transmembrane region" description="Helical" evidence="2">
    <location>
        <begin position="137"/>
        <end position="167"/>
    </location>
</feature>
<keyword evidence="2" id="KW-0812">Transmembrane</keyword>
<keyword evidence="2" id="KW-1133">Transmembrane helix</keyword>
<reference evidence="4 5" key="2">
    <citation type="journal article" date="2016" name="J. Biotechnol.">
        <title>Complete genome sequence of Arthrobacter alpinus ERGS4:06, a yellow pigmented bacterium tolerant to cold and radiations isolated from Sikkim Himalaya.</title>
        <authorList>
            <person name="Kumar R."/>
            <person name="Singh D."/>
            <person name="Swarnkar M.K."/>
            <person name="Singh A.K."/>
            <person name="Kumar S."/>
        </authorList>
    </citation>
    <scope>NUCLEOTIDE SEQUENCE [LARGE SCALE GENOMIC DNA]</scope>
    <source>
        <strain evidence="4 5">ERGS4:06</strain>
    </source>
</reference>
<evidence type="ECO:0000313" key="5">
    <source>
        <dbReference type="Proteomes" id="UP000059574"/>
    </source>
</evidence>
<feature type="domain" description="DUF7847" evidence="3">
    <location>
        <begin position="16"/>
        <end position="306"/>
    </location>
</feature>
<feature type="transmembrane region" description="Helical" evidence="2">
    <location>
        <begin position="282"/>
        <end position="312"/>
    </location>
</feature>
<sequence>MAPPKPGIIPLRPLRLGEILDGSFQAARRNGKAMFGSALIFQLISVAATLLVTFMALGQFMFGIMDGTLVIDENDPSSIDGLLGSLVGFSIAIVVTVFVTTLLQMVLQGALVIPVIRSVLNRKTTFTQMWQLAKPRIGTLLLLAVLYAAATLVAVLIYVVLVVVLFISFGATESDSGALAAVGLSILISLPFLAAGLWIGTKVLVAPAAIVVENIGALAAVKRSWQLTKQNWWRTFGTALLAAIIASVIGGIITTPVSFIVGLIMGTMSIEATQEQALAQTIIVQVISSGIGALVGAVTLAFQTAVMALIYVDLRMRRDGFDITLLKESESGKDDGGIPGAPSPAAMVPGAYSSGASQYPGTNV</sequence>
<name>A0A0S2LXR7_9MICC</name>
<dbReference type="Proteomes" id="UP000059574">
    <property type="component" value="Chromosome"/>
</dbReference>
<feature type="region of interest" description="Disordered" evidence="1">
    <location>
        <begin position="331"/>
        <end position="364"/>
    </location>
</feature>
<evidence type="ECO:0000259" key="3">
    <source>
        <dbReference type="Pfam" id="PF25231"/>
    </source>
</evidence>
<dbReference type="AlphaFoldDB" id="A0A0S2LXR7"/>
<gene>
    <name evidence="4" type="ORF">AS189_07035</name>
</gene>
<dbReference type="EMBL" id="CP013200">
    <property type="protein sequence ID" value="ALO66285.1"/>
    <property type="molecule type" value="Genomic_DNA"/>
</dbReference>
<feature type="transmembrane region" description="Helical" evidence="2">
    <location>
        <begin position="179"/>
        <end position="199"/>
    </location>
</feature>